<dbReference type="Pfam" id="PF13614">
    <property type="entry name" value="AAA_31"/>
    <property type="match status" value="1"/>
</dbReference>
<accession>A0A4V2FRP4</accession>
<name>A0A4V2FRP4_9BURK</name>
<sequence length="267" mass="29104">MKIFSVANQKGGVGKTTLSTQLAFAAIEQGIKTLFIDLDTQGNATLTFAGQSQIANDDGYEGAKASRLFTAAGEDSQPIEVNETLSIIPCDNDLFDVIRGRIGTEIIDDEVLMAHFIKSVKQFDSQFELCIIDTPPALGVVLQCALAVSDIVISPLSISVYDMEGTEQLLDTVNYIRENINKNLRHGGILLMKTNTRSNIEKEAIESLKGQYGSLVLPMQLPERIAVKMAVAMGQAVWHKPRGSSHNKAAIEWKNVCDAIINNIVSH</sequence>
<dbReference type="InterPro" id="IPR050678">
    <property type="entry name" value="DNA_Partitioning_ATPase"/>
</dbReference>
<dbReference type="RefSeq" id="WP_130305295.1">
    <property type="nucleotide sequence ID" value="NZ_SHKO01000006.1"/>
</dbReference>
<dbReference type="InterPro" id="IPR027417">
    <property type="entry name" value="P-loop_NTPase"/>
</dbReference>
<feature type="domain" description="AAA" evidence="1">
    <location>
        <begin position="1"/>
        <end position="185"/>
    </location>
</feature>
<dbReference type="EMBL" id="SHKO01000006">
    <property type="protein sequence ID" value="RZT91189.1"/>
    <property type="molecule type" value="Genomic_DNA"/>
</dbReference>
<dbReference type="PANTHER" id="PTHR13696">
    <property type="entry name" value="P-LOOP CONTAINING NUCLEOSIDE TRIPHOSPHATE HYDROLASE"/>
    <property type="match status" value="1"/>
</dbReference>
<gene>
    <name evidence="2" type="ORF">EV681_4542</name>
</gene>
<comment type="caution">
    <text evidence="2">The sequence shown here is derived from an EMBL/GenBank/DDBJ whole genome shotgun (WGS) entry which is preliminary data.</text>
</comment>
<proteinExistence type="predicted"/>
<dbReference type="SUPFAM" id="SSF52540">
    <property type="entry name" value="P-loop containing nucleoside triphosphate hydrolases"/>
    <property type="match status" value="1"/>
</dbReference>
<dbReference type="PANTHER" id="PTHR13696:SF96">
    <property type="entry name" value="COBQ_COBB_MIND_PARA NUCLEOTIDE BINDING DOMAIN-CONTAINING PROTEIN"/>
    <property type="match status" value="1"/>
</dbReference>
<organism evidence="2 3">
    <name type="scientific">Advenella incenata</name>
    <dbReference type="NCBI Taxonomy" id="267800"/>
    <lineage>
        <taxon>Bacteria</taxon>
        <taxon>Pseudomonadati</taxon>
        <taxon>Pseudomonadota</taxon>
        <taxon>Betaproteobacteria</taxon>
        <taxon>Burkholderiales</taxon>
        <taxon>Alcaligenaceae</taxon>
    </lineage>
</organism>
<dbReference type="AlphaFoldDB" id="A0A4V2FRP4"/>
<dbReference type="Gene3D" id="3.40.50.300">
    <property type="entry name" value="P-loop containing nucleotide triphosphate hydrolases"/>
    <property type="match status" value="1"/>
</dbReference>
<keyword evidence="3" id="KW-1185">Reference proteome</keyword>
<dbReference type="CDD" id="cd02042">
    <property type="entry name" value="ParAB_family"/>
    <property type="match status" value="1"/>
</dbReference>
<dbReference type="PIRSF" id="PIRSF009320">
    <property type="entry name" value="Nuc_binding_HP_1000"/>
    <property type="match status" value="1"/>
</dbReference>
<evidence type="ECO:0000313" key="3">
    <source>
        <dbReference type="Proteomes" id="UP000293398"/>
    </source>
</evidence>
<dbReference type="OrthoDB" id="9785810at2"/>
<reference evidence="2 3" key="1">
    <citation type="submission" date="2019-02" db="EMBL/GenBank/DDBJ databases">
        <title>Genomic Encyclopedia of Type Strains, Phase IV (KMG-IV): sequencing the most valuable type-strain genomes for metagenomic binning, comparative biology and taxonomic classification.</title>
        <authorList>
            <person name="Goeker M."/>
        </authorList>
    </citation>
    <scope>NUCLEOTIDE SEQUENCE [LARGE SCALE GENOMIC DNA]</scope>
    <source>
        <strain evidence="2 3">DSM 23814</strain>
    </source>
</reference>
<evidence type="ECO:0000313" key="2">
    <source>
        <dbReference type="EMBL" id="RZT91189.1"/>
    </source>
</evidence>
<evidence type="ECO:0000259" key="1">
    <source>
        <dbReference type="Pfam" id="PF13614"/>
    </source>
</evidence>
<dbReference type="Proteomes" id="UP000293398">
    <property type="component" value="Unassembled WGS sequence"/>
</dbReference>
<dbReference type="InterPro" id="IPR025669">
    <property type="entry name" value="AAA_dom"/>
</dbReference>
<protein>
    <submittedName>
        <fullName evidence="2">Chromosome partitioning protein</fullName>
    </submittedName>
</protein>